<name>A0A2S6H6S5_9GAMM</name>
<evidence type="ECO:0000313" key="2">
    <source>
        <dbReference type="EMBL" id="PPK73096.1"/>
    </source>
</evidence>
<protein>
    <submittedName>
        <fullName evidence="2">ParB-like nuclease family protein</fullName>
    </submittedName>
</protein>
<dbReference type="OrthoDB" id="8565623at2"/>
<dbReference type="AlphaFoldDB" id="A0A2S6H6S5"/>
<dbReference type="RefSeq" id="WP_104422369.1">
    <property type="nucleotide sequence ID" value="NZ_PTIY01000002.1"/>
</dbReference>
<dbReference type="SUPFAM" id="SSF110849">
    <property type="entry name" value="ParB/Sulfiredoxin"/>
    <property type="match status" value="1"/>
</dbReference>
<sequence length="172" mass="19706">MLCSLPIHFVRIDLIRPNERHHPEHAAALADTIMREQLWRIPITLERNSLAVMDGHHRFEAARRLKLSHVPCLLLDYEQVEVIATRQGYIVTPQEIVRRARTGDLYPPKTTRHRFPSPLPVCNISLWLLQDRGAPLPSSAVRSVDRHAAKMIRKSAERWIPSGFATRPGNPP</sequence>
<keyword evidence="3" id="KW-1185">Reference proteome</keyword>
<dbReference type="Proteomes" id="UP000238071">
    <property type="component" value="Unassembled WGS sequence"/>
</dbReference>
<dbReference type="InterPro" id="IPR003115">
    <property type="entry name" value="ParB_N"/>
</dbReference>
<dbReference type="EMBL" id="PTIY01000002">
    <property type="protein sequence ID" value="PPK73096.1"/>
    <property type="molecule type" value="Genomic_DNA"/>
</dbReference>
<feature type="domain" description="ParB-like N-terminal" evidence="1">
    <location>
        <begin position="8"/>
        <end position="90"/>
    </location>
</feature>
<gene>
    <name evidence="2" type="ORF">B0F88_10275</name>
</gene>
<proteinExistence type="predicted"/>
<dbReference type="InterPro" id="IPR036086">
    <property type="entry name" value="ParB/Sulfiredoxin_sf"/>
</dbReference>
<comment type="caution">
    <text evidence="2">The sequence shown here is derived from an EMBL/GenBank/DDBJ whole genome shotgun (WGS) entry which is preliminary data.</text>
</comment>
<dbReference type="SMART" id="SM00470">
    <property type="entry name" value="ParB"/>
    <property type="match status" value="1"/>
</dbReference>
<organism evidence="2 3">
    <name type="scientific">Methylobacter tundripaludum</name>
    <dbReference type="NCBI Taxonomy" id="173365"/>
    <lineage>
        <taxon>Bacteria</taxon>
        <taxon>Pseudomonadati</taxon>
        <taxon>Pseudomonadota</taxon>
        <taxon>Gammaproteobacteria</taxon>
        <taxon>Methylococcales</taxon>
        <taxon>Methylococcaceae</taxon>
        <taxon>Methylobacter</taxon>
    </lineage>
</organism>
<dbReference type="CDD" id="cd16400">
    <property type="entry name" value="ParB_Srx_like_nuclease"/>
    <property type="match status" value="1"/>
</dbReference>
<reference evidence="2 3" key="1">
    <citation type="submission" date="2018-02" db="EMBL/GenBank/DDBJ databases">
        <title>Subsurface microbial communities from deep shales in Ohio and West Virginia, USA.</title>
        <authorList>
            <person name="Wrighton K."/>
        </authorList>
    </citation>
    <scope>NUCLEOTIDE SEQUENCE [LARGE SCALE GENOMIC DNA]</scope>
    <source>
        <strain evidence="2 3">OWC-G53F</strain>
    </source>
</reference>
<evidence type="ECO:0000313" key="3">
    <source>
        <dbReference type="Proteomes" id="UP000238071"/>
    </source>
</evidence>
<evidence type="ECO:0000259" key="1">
    <source>
        <dbReference type="SMART" id="SM00470"/>
    </source>
</evidence>
<accession>A0A2S6H6S5</accession>
<dbReference type="Gene3D" id="3.90.1530.10">
    <property type="entry name" value="Conserved hypothetical protein from pyrococcus furiosus pfu- 392566-001, ParB domain"/>
    <property type="match status" value="1"/>
</dbReference>